<comment type="subcellular location">
    <subcellularLocation>
        <location evidence="6">Cytoplasm</location>
    </subcellularLocation>
    <subcellularLocation>
        <location evidence="6">Nucleus</location>
    </subcellularLocation>
</comment>
<dbReference type="Proteomes" id="UP000245119">
    <property type="component" value="Linkage Group LG14"/>
</dbReference>
<keyword evidence="6" id="KW-0963">Cytoplasm</keyword>
<dbReference type="InterPro" id="IPR007710">
    <property type="entry name" value="Nucleoside_deoxyribTrfase"/>
</dbReference>
<name>A0A2T7ND41_POMCA</name>
<accession>A0A2T7ND41</accession>
<feature type="binding site" description="in other chain" evidence="6">
    <location>
        <position position="88"/>
    </location>
    <ligand>
        <name>substrate</name>
        <note>ligand shared between homodimeric partners</note>
    </ligand>
</feature>
<keyword evidence="6" id="KW-0539">Nucleus</keyword>
<comment type="catalytic activity">
    <reaction evidence="5">
        <text>5-hydroxymethyl-dUMP + H2O = 5-hydroxymethyluracil + 2-deoxy-D-ribose 5-phosphate</text>
        <dbReference type="Rhea" id="RHEA:77099"/>
        <dbReference type="ChEBI" id="CHEBI:15377"/>
        <dbReference type="ChEBI" id="CHEBI:16964"/>
        <dbReference type="ChEBI" id="CHEBI:62877"/>
        <dbReference type="ChEBI" id="CHEBI:90409"/>
    </reaction>
    <physiologicalReaction direction="left-to-right" evidence="5">
        <dbReference type="Rhea" id="RHEA:77100"/>
    </physiologicalReaction>
</comment>
<protein>
    <recommendedName>
        <fullName evidence="6">Putative 2'-deoxynucleoside 5'-phosphate N-hydrolase 1</fullName>
        <ecNumber evidence="6">3.2.2.-</ecNumber>
    </recommendedName>
</protein>
<dbReference type="GO" id="GO:0009159">
    <property type="term" value="P:deoxyribonucleoside monophosphate catabolic process"/>
    <property type="evidence" value="ECO:0007669"/>
    <property type="project" value="InterPro"/>
</dbReference>
<dbReference type="AlphaFoldDB" id="A0A2T7ND41"/>
<gene>
    <name evidence="7" type="ORF">C0Q70_21611</name>
</gene>
<evidence type="ECO:0000256" key="2">
    <source>
        <dbReference type="ARBA" id="ARBA00022801"/>
    </source>
</evidence>
<dbReference type="PANTHER" id="PTHR15364:SF0">
    <property type="entry name" value="2'-DEOXYNUCLEOSIDE 5'-PHOSPHATE N-HYDROLASE 1"/>
    <property type="match status" value="1"/>
</dbReference>
<comment type="catalytic activity">
    <reaction evidence="6">
        <text>a pyrimidine 2'-deoxyribonucleoside 5'-phosphate + H2O = a pyrimidine nucleobase + 2-deoxy-D-ribose 5-phosphate</text>
        <dbReference type="Rhea" id="RHEA:57852"/>
        <dbReference type="ChEBI" id="CHEBI:15377"/>
        <dbReference type="ChEBI" id="CHEBI:26432"/>
        <dbReference type="ChEBI" id="CHEBI:62877"/>
        <dbReference type="ChEBI" id="CHEBI:142209"/>
    </reaction>
</comment>
<comment type="catalytic activity">
    <reaction evidence="6">
        <text>a purine 2'-deoxyribonucleoside 5'-phosphate + H2O = a purine nucleobase + 2-deoxy-D-ribose 5-phosphate</text>
        <dbReference type="Rhea" id="RHEA:51132"/>
        <dbReference type="ChEBI" id="CHEBI:15377"/>
        <dbReference type="ChEBI" id="CHEBI:26386"/>
        <dbReference type="ChEBI" id="CHEBI:62877"/>
        <dbReference type="ChEBI" id="CHEBI:142198"/>
    </reaction>
</comment>
<organism evidence="7 8">
    <name type="scientific">Pomacea canaliculata</name>
    <name type="common">Golden apple snail</name>
    <dbReference type="NCBI Taxonomy" id="400727"/>
    <lineage>
        <taxon>Eukaryota</taxon>
        <taxon>Metazoa</taxon>
        <taxon>Spiralia</taxon>
        <taxon>Lophotrochozoa</taxon>
        <taxon>Mollusca</taxon>
        <taxon>Gastropoda</taxon>
        <taxon>Caenogastropoda</taxon>
        <taxon>Architaenioglossa</taxon>
        <taxon>Ampullarioidea</taxon>
        <taxon>Ampullariidae</taxon>
        <taxon>Pomacea</taxon>
    </lineage>
</organism>
<comment type="subunit">
    <text evidence="1 6">Monomer and homodimer.</text>
</comment>
<dbReference type="GO" id="GO:0005634">
    <property type="term" value="C:nucleus"/>
    <property type="evidence" value="ECO:0007669"/>
    <property type="project" value="UniProtKB-SubCell"/>
</dbReference>
<keyword evidence="4 6" id="KW-0326">Glycosidase</keyword>
<dbReference type="GO" id="GO:0009117">
    <property type="term" value="P:nucleotide metabolic process"/>
    <property type="evidence" value="ECO:0007669"/>
    <property type="project" value="UniProtKB-KW"/>
</dbReference>
<proteinExistence type="inferred from homology"/>
<feature type="binding site" description="in other chain" evidence="6">
    <location>
        <position position="23"/>
    </location>
    <ligand>
        <name>substrate</name>
        <note>ligand shared between homodimeric partners</note>
    </ligand>
</feature>
<dbReference type="InterPro" id="IPR051239">
    <property type="entry name" value="2'-dNMP_N-hydrolase"/>
</dbReference>
<dbReference type="Gene3D" id="3.40.50.450">
    <property type="match status" value="1"/>
</dbReference>
<dbReference type="EMBL" id="PZQS01000014">
    <property type="protein sequence ID" value="PVD19052.1"/>
    <property type="molecule type" value="Genomic_DNA"/>
</dbReference>
<keyword evidence="8" id="KW-1185">Reference proteome</keyword>
<dbReference type="GO" id="GO:0005737">
    <property type="term" value="C:cytoplasm"/>
    <property type="evidence" value="ECO:0007669"/>
    <property type="project" value="UniProtKB-SubCell"/>
</dbReference>
<comment type="similarity">
    <text evidence="6">Belongs to the 2'-deoxynucleoside 5'-phosphate N-hydrolase 1 family.</text>
</comment>
<evidence type="ECO:0000256" key="5">
    <source>
        <dbReference type="ARBA" id="ARBA00047460"/>
    </source>
</evidence>
<dbReference type="Pfam" id="PF05014">
    <property type="entry name" value="Nuc_deoxyrib_tr"/>
    <property type="match status" value="1"/>
</dbReference>
<comment type="caution">
    <text evidence="6">Lacks conserved residue(s) required for the propagation of feature annotation.</text>
</comment>
<keyword evidence="2 6" id="KW-0378">Hydrolase</keyword>
<dbReference type="InterPro" id="IPR028607">
    <property type="entry name" value="DNPH1"/>
</dbReference>
<evidence type="ECO:0000256" key="6">
    <source>
        <dbReference type="HAMAP-Rule" id="MF_03036"/>
    </source>
</evidence>
<comment type="caution">
    <text evidence="7">The sequence shown here is derived from an EMBL/GenBank/DDBJ whole genome shotgun (WGS) entry which is preliminary data.</text>
</comment>
<dbReference type="HAMAP" id="MF_03036">
    <property type="entry name" value="Nuc_phosphate_hydrolase"/>
    <property type="match status" value="1"/>
</dbReference>
<evidence type="ECO:0000256" key="3">
    <source>
        <dbReference type="ARBA" id="ARBA00023080"/>
    </source>
</evidence>
<dbReference type="EC" id="3.2.2.-" evidence="6"/>
<sequence>MSAKRKIFFAGSIGGGRQYQDLYMRIIEQLKLYGNVLSEFVGNPDIDGFLQDLQWTDKQCHEQDVIWLQESDVLVAECTQPSLGVGYEIARSEAMMKKILILFQAESESELPRKIRGLHNDTTFIVKDYREEELPGLLKDFFSKL</sequence>
<dbReference type="GO" id="GO:0070694">
    <property type="term" value="F:5-hydroxymethyl-dUMP N-hydrolase activity"/>
    <property type="evidence" value="ECO:0007669"/>
    <property type="project" value="InterPro"/>
</dbReference>
<evidence type="ECO:0000256" key="4">
    <source>
        <dbReference type="ARBA" id="ARBA00023295"/>
    </source>
</evidence>
<dbReference type="OrthoDB" id="18087at2759"/>
<evidence type="ECO:0000256" key="1">
    <source>
        <dbReference type="ARBA" id="ARBA00011407"/>
    </source>
</evidence>
<keyword evidence="3 6" id="KW-0546">Nucleotide metabolism</keyword>
<evidence type="ECO:0000313" key="8">
    <source>
        <dbReference type="Proteomes" id="UP000245119"/>
    </source>
</evidence>
<comment type="function">
    <text evidence="6">Catalyzes the cleavage of the N-glycosidic bond of deoxyribonucleoside 5'-monophosphates to yield deoxyribose 5-phosphate and a purine or pyrimidine base.</text>
</comment>
<reference evidence="7 8" key="1">
    <citation type="submission" date="2018-04" db="EMBL/GenBank/DDBJ databases">
        <title>The genome of golden apple snail Pomacea canaliculata provides insight into stress tolerance and invasive adaptation.</title>
        <authorList>
            <person name="Liu C."/>
            <person name="Liu B."/>
            <person name="Ren Y."/>
            <person name="Zhang Y."/>
            <person name="Wang H."/>
            <person name="Li S."/>
            <person name="Jiang F."/>
            <person name="Yin L."/>
            <person name="Zhang G."/>
            <person name="Qian W."/>
            <person name="Fan W."/>
        </authorList>
    </citation>
    <scope>NUCLEOTIDE SEQUENCE [LARGE SCALE GENOMIC DNA]</scope>
    <source>
        <strain evidence="7">SZHN2017</strain>
        <tissue evidence="7">Muscle</tissue>
    </source>
</reference>
<evidence type="ECO:0000313" key="7">
    <source>
        <dbReference type="EMBL" id="PVD19052.1"/>
    </source>
</evidence>
<dbReference type="PANTHER" id="PTHR15364">
    <property type="entry name" value="2'-DEOXYNUCLEOSIDE 5'-PHOSPHATE N-HYDROLASE 1"/>
    <property type="match status" value="1"/>
</dbReference>
<dbReference type="GO" id="GO:0009116">
    <property type="term" value="P:nucleoside metabolic process"/>
    <property type="evidence" value="ECO:0007669"/>
    <property type="project" value="UniProtKB-UniRule"/>
</dbReference>
<dbReference type="SUPFAM" id="SSF52309">
    <property type="entry name" value="N-(deoxy)ribosyltransferase-like"/>
    <property type="match status" value="1"/>
</dbReference>